<dbReference type="EMBL" id="JAHVHU010000009">
    <property type="protein sequence ID" value="MBY5958563.1"/>
    <property type="molecule type" value="Genomic_DNA"/>
</dbReference>
<dbReference type="Proteomes" id="UP000753961">
    <property type="component" value="Unassembled WGS sequence"/>
</dbReference>
<sequence length="77" mass="9056">MTKKNQKIEVMGKSITIDAENFISLTDMLKAKDGEFFISDWLRNRNTLEYMGIWERIHNPDFNYGEFAIISLHKLMG</sequence>
<proteinExistence type="predicted"/>
<name>A0A953HVF3_9BACT</name>
<organism evidence="2 3">
    <name type="scientific">Membranihabitans marinus</name>
    <dbReference type="NCBI Taxonomy" id="1227546"/>
    <lineage>
        <taxon>Bacteria</taxon>
        <taxon>Pseudomonadati</taxon>
        <taxon>Bacteroidota</taxon>
        <taxon>Saprospiria</taxon>
        <taxon>Saprospirales</taxon>
        <taxon>Saprospiraceae</taxon>
        <taxon>Membranihabitans</taxon>
    </lineage>
</organism>
<evidence type="ECO:0000259" key="1">
    <source>
        <dbReference type="Pfam" id="PF04383"/>
    </source>
</evidence>
<keyword evidence="3" id="KW-1185">Reference proteome</keyword>
<dbReference type="AlphaFoldDB" id="A0A953HVF3"/>
<accession>A0A953HVF3</accession>
<reference evidence="2" key="1">
    <citation type="submission" date="2021-06" db="EMBL/GenBank/DDBJ databases">
        <title>44 bacteria genomes isolated from Dapeng, Shenzhen.</title>
        <authorList>
            <person name="Zheng W."/>
            <person name="Yu S."/>
            <person name="Huang Y."/>
        </authorList>
    </citation>
    <scope>NUCLEOTIDE SEQUENCE</scope>
    <source>
        <strain evidence="2">DP5N28-2</strain>
    </source>
</reference>
<comment type="caution">
    <text evidence="2">The sequence shown here is derived from an EMBL/GenBank/DDBJ whole genome shotgun (WGS) entry which is preliminary data.</text>
</comment>
<gene>
    <name evidence="2" type="ORF">KUV50_10495</name>
</gene>
<dbReference type="Pfam" id="PF04383">
    <property type="entry name" value="KilA-N"/>
    <property type="match status" value="1"/>
</dbReference>
<dbReference type="InterPro" id="IPR018004">
    <property type="entry name" value="KilA/APSES_HTH"/>
</dbReference>
<evidence type="ECO:0000313" key="3">
    <source>
        <dbReference type="Proteomes" id="UP000753961"/>
    </source>
</evidence>
<protein>
    <submittedName>
        <fullName evidence="2">KilA-N domain-containing protein</fullName>
    </submittedName>
</protein>
<evidence type="ECO:0000313" key="2">
    <source>
        <dbReference type="EMBL" id="MBY5958563.1"/>
    </source>
</evidence>
<feature type="domain" description="KilA/APSES-type HTH DNA-binding" evidence="1">
    <location>
        <begin position="13"/>
        <end position="63"/>
    </location>
</feature>